<proteinExistence type="predicted"/>
<dbReference type="AlphaFoldDB" id="A0A9X1DBQ7"/>
<gene>
    <name evidence="2" type="ORF">KK488_08860</name>
</gene>
<organism evidence="2 3">
    <name type="scientific">Sphingobium nicotianae</name>
    <dbReference type="NCBI Taxonomy" id="2782607"/>
    <lineage>
        <taxon>Bacteria</taxon>
        <taxon>Pseudomonadati</taxon>
        <taxon>Pseudomonadota</taxon>
        <taxon>Alphaproteobacteria</taxon>
        <taxon>Sphingomonadales</taxon>
        <taxon>Sphingomonadaceae</taxon>
        <taxon>Sphingobium</taxon>
    </lineage>
</organism>
<evidence type="ECO:0000313" key="3">
    <source>
        <dbReference type="Proteomes" id="UP001138757"/>
    </source>
</evidence>
<comment type="caution">
    <text evidence="2">The sequence shown here is derived from an EMBL/GenBank/DDBJ whole genome shotgun (WGS) entry which is preliminary data.</text>
</comment>
<evidence type="ECO:0000259" key="1">
    <source>
        <dbReference type="Pfam" id="PF01206"/>
    </source>
</evidence>
<dbReference type="EMBL" id="JAHGAW010000005">
    <property type="protein sequence ID" value="MBT2187054.1"/>
    <property type="molecule type" value="Genomic_DNA"/>
</dbReference>
<dbReference type="CDD" id="cd00291">
    <property type="entry name" value="SirA_YedF_YeeD"/>
    <property type="match status" value="1"/>
</dbReference>
<dbReference type="InterPro" id="IPR036868">
    <property type="entry name" value="TusA-like_sf"/>
</dbReference>
<dbReference type="Pfam" id="PF01206">
    <property type="entry name" value="TusA"/>
    <property type="match status" value="1"/>
</dbReference>
<name>A0A9X1DBQ7_9SPHN</name>
<protein>
    <submittedName>
        <fullName evidence="2">Sulfurtransferase TusA family protein</fullName>
    </submittedName>
</protein>
<dbReference type="RefSeq" id="WP_214622807.1">
    <property type="nucleotide sequence ID" value="NZ_JAHGAW010000005.1"/>
</dbReference>
<dbReference type="Proteomes" id="UP001138757">
    <property type="component" value="Unassembled WGS sequence"/>
</dbReference>
<feature type="domain" description="UPF0033" evidence="1">
    <location>
        <begin position="5"/>
        <end position="69"/>
    </location>
</feature>
<dbReference type="SUPFAM" id="SSF64307">
    <property type="entry name" value="SirA-like"/>
    <property type="match status" value="1"/>
</dbReference>
<keyword evidence="3" id="KW-1185">Reference proteome</keyword>
<dbReference type="InterPro" id="IPR001455">
    <property type="entry name" value="TusA-like"/>
</dbReference>
<sequence length="70" mass="7813">MPPHRVDTRGLKCPWPVLRAARAMREHGAILLLADDPVALIDVPALAKASGWEIEVREADGYAEFHLRRS</sequence>
<dbReference type="Gene3D" id="3.30.110.40">
    <property type="entry name" value="TusA-like domain"/>
    <property type="match status" value="1"/>
</dbReference>
<evidence type="ECO:0000313" key="2">
    <source>
        <dbReference type="EMBL" id="MBT2187054.1"/>
    </source>
</evidence>
<reference evidence="2" key="1">
    <citation type="submission" date="2021-05" db="EMBL/GenBank/DDBJ databases">
        <title>Genome of Sphingobium sp. strain.</title>
        <authorList>
            <person name="Fan R."/>
        </authorList>
    </citation>
    <scope>NUCLEOTIDE SEQUENCE</scope>
    <source>
        <strain evidence="2">H33</strain>
    </source>
</reference>
<accession>A0A9X1DBQ7</accession>